<dbReference type="RefSeq" id="WP_255389762.1">
    <property type="nucleotide sequence ID" value="NZ_CP101508.1"/>
</dbReference>
<sequence length="70" mass="8196">MLAKEDVFIFEDIHAERSSEVIFSLLTQGFIYLPVSIEANDVENARICFHNRYQWADLTQAFQSKQVLRC</sequence>
<protein>
    <recommendedName>
        <fullName evidence="3">EAL domain-containing protein</fullName>
    </recommendedName>
</protein>
<dbReference type="EMBL" id="CP101508">
    <property type="protein sequence ID" value="UTV28447.1"/>
    <property type="molecule type" value="Genomic_DNA"/>
</dbReference>
<reference evidence="1" key="1">
    <citation type="submission" date="2022-07" db="EMBL/GenBank/DDBJ databases">
        <title>Genome sequencing of Photobacterium atrarenae GJH2-4.</title>
        <authorList>
            <person name="Park S.-J."/>
        </authorList>
    </citation>
    <scope>NUCLEOTIDE SEQUENCE</scope>
    <source>
        <strain evidence="1">GJH2-4</strain>
    </source>
</reference>
<evidence type="ECO:0000313" key="2">
    <source>
        <dbReference type="Proteomes" id="UP001057998"/>
    </source>
</evidence>
<evidence type="ECO:0008006" key="3">
    <source>
        <dbReference type="Google" id="ProtNLM"/>
    </source>
</evidence>
<accession>A0ABY5GGN2</accession>
<keyword evidence="2" id="KW-1185">Reference proteome</keyword>
<organism evidence="1 2">
    <name type="scientific">Photobacterium atrarenae</name>
    <dbReference type="NCBI Taxonomy" id="865757"/>
    <lineage>
        <taxon>Bacteria</taxon>
        <taxon>Pseudomonadati</taxon>
        <taxon>Pseudomonadota</taxon>
        <taxon>Gammaproteobacteria</taxon>
        <taxon>Vibrionales</taxon>
        <taxon>Vibrionaceae</taxon>
        <taxon>Photobacterium</taxon>
    </lineage>
</organism>
<name>A0ABY5GGN2_9GAMM</name>
<dbReference type="Proteomes" id="UP001057998">
    <property type="component" value="Chromosome 1"/>
</dbReference>
<gene>
    <name evidence="1" type="ORF">NNL38_04155</name>
</gene>
<evidence type="ECO:0000313" key="1">
    <source>
        <dbReference type="EMBL" id="UTV28447.1"/>
    </source>
</evidence>
<proteinExistence type="predicted"/>